<reference evidence="4" key="1">
    <citation type="journal article" date="2018" name="Nat. Commun.">
        <title>Diversity and evolution of the emerging Pandoraviridae family.</title>
        <authorList>
            <person name="Legendre M."/>
            <person name="Fabre E."/>
            <person name="Poirot O."/>
            <person name="Jeudy S."/>
            <person name="Lartigue A."/>
            <person name="Alempic J.M."/>
            <person name="Beucher L."/>
            <person name="Philippe N."/>
            <person name="Bertaux L."/>
            <person name="Christo-Foroux E."/>
            <person name="Labadie K."/>
            <person name="Coute Y."/>
            <person name="Abergel C."/>
            <person name="Claverie J.M."/>
        </authorList>
    </citation>
    <scope>NUCLEOTIDE SEQUENCE [LARGE SCALE GENOMIC DNA]</scope>
    <source>
        <strain evidence="4">Quercus</strain>
    </source>
</reference>
<dbReference type="RefSeq" id="YP_009483059.1">
    <property type="nucleotide sequence ID" value="NC_037667.1"/>
</dbReference>
<dbReference type="PANTHER" id="PTHR47642">
    <property type="entry name" value="ATP-DEPENDENT DNA HELICASE"/>
    <property type="match status" value="1"/>
</dbReference>
<dbReference type="InterPro" id="IPR049163">
    <property type="entry name" value="Pif1-like_2B_dom"/>
</dbReference>
<dbReference type="GO" id="GO:0003678">
    <property type="term" value="F:DNA helicase activity"/>
    <property type="evidence" value="ECO:0007669"/>
    <property type="project" value="InterPro"/>
</dbReference>
<dbReference type="InterPro" id="IPR010285">
    <property type="entry name" value="DNA_helicase_pif1-like_DEAD"/>
</dbReference>
<feature type="compositionally biased region" description="Basic residues" evidence="1">
    <location>
        <begin position="532"/>
        <end position="544"/>
    </location>
</feature>
<sequence length="608" mass="64082">MAGDDEGSDLGTFRDVRWSPAQAHAARLAEAGHNLLLSGSGGAGKSFLLRYIIAAKRAQGKTVQVTGSTGMAAVNVGGTTLHRVLGCGLGAEPLPALQAALGTRPKVVARWRAMDVLVVDEISMVDAEFFHKCDQLARWMRGRMDRAFGGIQVILVGDFAQLPAIVDRTPAPGGAERPQFCFELPLWTDRALALQVVDLRTVFRQKDDTLVGALNRMRFAEQTPEDEALFAARVGAALATDDGVEPTRLCPLVAQVAAINAARLDGLTGESETFASKCPWRLDEGVKMTPKIEATLNAHRAVLEKNAPAAPYVHLKVGAQVVLLANLDVERGLVNGARGVVRRFATAVEEQERARAAADAAAECDDNEDNGADKTDGAVRQRPVAPTLLEPQPGDDGGRYPVVAFACGIETRIVPHKWSITEPGVGTVNYWQVPLLLAWAMTIHKCQGMSLDRAVISMSGIFDCGQAYVALSRIRSLDGLSLDDFDPRAVRAHPKVLYFYRNGFRAARSVPPVGPPLADLPRPSLAPGGGRGRGRGARGGRGRGGRGATSPSSSGSGSGSWSTTASAAGGSFGRGRATGGPASSSFTATRGQRRGGGGPSTSMVNDAL</sequence>
<feature type="domain" description="DNA helicase Pif1-like DEAD-box helicase" evidence="2">
    <location>
        <begin position="27"/>
        <end position="208"/>
    </location>
</feature>
<dbReference type="GeneID" id="36843931"/>
<evidence type="ECO:0000259" key="3">
    <source>
        <dbReference type="Pfam" id="PF21530"/>
    </source>
</evidence>
<dbReference type="GO" id="GO:0000723">
    <property type="term" value="P:telomere maintenance"/>
    <property type="evidence" value="ECO:0007669"/>
    <property type="project" value="InterPro"/>
</dbReference>
<dbReference type="EMBL" id="MG011689">
    <property type="protein sequence ID" value="AVK74790.1"/>
    <property type="molecule type" value="Genomic_DNA"/>
</dbReference>
<dbReference type="SUPFAM" id="SSF52540">
    <property type="entry name" value="P-loop containing nucleoside triphosphate hydrolases"/>
    <property type="match status" value="2"/>
</dbReference>
<evidence type="ECO:0000259" key="2">
    <source>
        <dbReference type="Pfam" id="PF05970"/>
    </source>
</evidence>
<accession>A0A2U7U8N9</accession>
<feature type="region of interest" description="Disordered" evidence="1">
    <location>
        <begin position="358"/>
        <end position="396"/>
    </location>
</feature>
<feature type="compositionally biased region" description="Low complexity" evidence="1">
    <location>
        <begin position="548"/>
        <end position="569"/>
    </location>
</feature>
<feature type="domain" description="DNA helicase Pif1-like 2B" evidence="3">
    <location>
        <begin position="306"/>
        <end position="344"/>
    </location>
</feature>
<proteinExistence type="predicted"/>
<dbReference type="GO" id="GO:0006281">
    <property type="term" value="P:DNA repair"/>
    <property type="evidence" value="ECO:0007669"/>
    <property type="project" value="InterPro"/>
</dbReference>
<keyword evidence="4" id="KW-0378">Hydrolase</keyword>
<dbReference type="Proteomes" id="UP000248852">
    <property type="component" value="Segment"/>
</dbReference>
<dbReference type="Pfam" id="PF05970">
    <property type="entry name" value="PIF1"/>
    <property type="match status" value="1"/>
</dbReference>
<organism evidence="4">
    <name type="scientific">Pandoravirus quercus</name>
    <dbReference type="NCBI Taxonomy" id="2107709"/>
    <lineage>
        <taxon>Viruses</taxon>
        <taxon>Pandoravirus</taxon>
    </lineage>
</organism>
<dbReference type="Pfam" id="PF21530">
    <property type="entry name" value="Pif1_2B_dom"/>
    <property type="match status" value="1"/>
</dbReference>
<dbReference type="InterPro" id="IPR027417">
    <property type="entry name" value="P-loop_NTPase"/>
</dbReference>
<dbReference type="CDD" id="cd18809">
    <property type="entry name" value="SF1_C_RecD"/>
    <property type="match status" value="1"/>
</dbReference>
<evidence type="ECO:0000313" key="4">
    <source>
        <dbReference type="EMBL" id="AVK74790.1"/>
    </source>
</evidence>
<dbReference type="PANTHER" id="PTHR47642:SF7">
    <property type="entry name" value="ATP-DEPENDENT DNA HELICASE PIF1"/>
    <property type="match status" value="1"/>
</dbReference>
<keyword evidence="4" id="KW-0067">ATP-binding</keyword>
<gene>
    <name evidence="4" type="ORF">pqer_cds_368</name>
</gene>
<name>A0A2U7U8N9_9VIRU</name>
<keyword evidence="4" id="KW-0547">Nucleotide-binding</keyword>
<dbReference type="InterPro" id="IPR051055">
    <property type="entry name" value="PIF1_helicase"/>
</dbReference>
<keyword evidence="4" id="KW-0347">Helicase</keyword>
<protein>
    <submittedName>
        <fullName evidence="4">DNA helicase PIF1, ATP-dependent</fullName>
    </submittedName>
</protein>
<dbReference type="CDD" id="cd18037">
    <property type="entry name" value="DEXSc_Pif1_like"/>
    <property type="match status" value="1"/>
</dbReference>
<dbReference type="Gene3D" id="3.40.50.300">
    <property type="entry name" value="P-loop containing nucleotide triphosphate hydrolases"/>
    <property type="match status" value="1"/>
</dbReference>
<evidence type="ECO:0000256" key="1">
    <source>
        <dbReference type="SAM" id="MobiDB-lite"/>
    </source>
</evidence>
<dbReference type="KEGG" id="vg:36843931"/>
<feature type="region of interest" description="Disordered" evidence="1">
    <location>
        <begin position="512"/>
        <end position="608"/>
    </location>
</feature>